<dbReference type="RefSeq" id="XP_007419637.1">
    <property type="nucleotide sequence ID" value="XM_007419575.1"/>
</dbReference>
<organism evidence="2">
    <name type="scientific">Melampsora larici-populina (strain 98AG31 / pathotype 3-4-7)</name>
    <name type="common">Poplar leaf rust fungus</name>
    <dbReference type="NCBI Taxonomy" id="747676"/>
    <lineage>
        <taxon>Eukaryota</taxon>
        <taxon>Fungi</taxon>
        <taxon>Dikarya</taxon>
        <taxon>Basidiomycota</taxon>
        <taxon>Pucciniomycotina</taxon>
        <taxon>Pucciniomycetes</taxon>
        <taxon>Pucciniales</taxon>
        <taxon>Melampsoraceae</taxon>
        <taxon>Melampsora</taxon>
    </lineage>
</organism>
<accession>F4SE34</accession>
<proteinExistence type="predicted"/>
<dbReference type="InParanoid" id="F4SE34"/>
<dbReference type="HOGENOM" id="CLU_987240_0_0_1"/>
<reference evidence="2" key="1">
    <citation type="journal article" date="2011" name="Proc. Natl. Acad. Sci. U.S.A.">
        <title>Obligate biotrophy features unraveled by the genomic analysis of rust fungi.</title>
        <authorList>
            <person name="Duplessis S."/>
            <person name="Cuomo C.A."/>
            <person name="Lin Y.-C."/>
            <person name="Aerts A."/>
            <person name="Tisserant E."/>
            <person name="Veneault-Fourrey C."/>
            <person name="Joly D.L."/>
            <person name="Hacquard S."/>
            <person name="Amselem J."/>
            <person name="Cantarel B.L."/>
            <person name="Chiu R."/>
            <person name="Coutinho P.M."/>
            <person name="Feau N."/>
            <person name="Field M."/>
            <person name="Frey P."/>
            <person name="Gelhaye E."/>
            <person name="Goldberg J."/>
            <person name="Grabherr M.G."/>
            <person name="Kodira C.D."/>
            <person name="Kohler A."/>
            <person name="Kuees U."/>
            <person name="Lindquist E.A."/>
            <person name="Lucas S.M."/>
            <person name="Mago R."/>
            <person name="Mauceli E."/>
            <person name="Morin E."/>
            <person name="Murat C."/>
            <person name="Pangilinan J.L."/>
            <person name="Park R."/>
            <person name="Pearson M."/>
            <person name="Quesneville H."/>
            <person name="Rouhier N."/>
            <person name="Sakthikumar S."/>
            <person name="Salamov A.A."/>
            <person name="Schmutz J."/>
            <person name="Selles B."/>
            <person name="Shapiro H."/>
            <person name="Tanguay P."/>
            <person name="Tuskan G.A."/>
            <person name="Henrissat B."/>
            <person name="Van de Peer Y."/>
            <person name="Rouze P."/>
            <person name="Ellis J.G."/>
            <person name="Dodds P.N."/>
            <person name="Schein J.E."/>
            <person name="Zhong S."/>
            <person name="Hamelin R.C."/>
            <person name="Grigoriev I.V."/>
            <person name="Szabo L.J."/>
            <person name="Martin F."/>
        </authorList>
    </citation>
    <scope>NUCLEOTIDE SEQUENCE [LARGE SCALE GENOMIC DNA]</scope>
    <source>
        <strain evidence="2">98AG31 / pathotype 3-4-7</strain>
    </source>
</reference>
<dbReference type="KEGG" id="mlr:MELLADRAFT_70220"/>
<dbReference type="Proteomes" id="UP000001072">
    <property type="component" value="Unassembled WGS sequence"/>
</dbReference>
<name>F4SE34_MELLP</name>
<keyword evidence="2" id="KW-1185">Reference proteome</keyword>
<evidence type="ECO:0008006" key="3">
    <source>
        <dbReference type="Google" id="ProtNLM"/>
    </source>
</evidence>
<dbReference type="GeneID" id="18931460"/>
<sequence length="282" mass="31808">MYFSLRSGSKLDLSLPGVQFGRADAAAVSQIIRQCGRNGKPGLTVFYTEKRRLHGKNSVSDFEGLKEFSDDDLMDGLAVTPVCLRIALTLSNLLGRIPMSDNKEIYVEEKLQQEKAGMCACHCSNCEPEVCRKLAAQMKWLTMANFKAGLQNPDILPHLEVAAPMASWDTVEDENAEVDAPTFNQNPKRPPPRRNELIQLADLLTLTVKQHHQKLMTNADQLRPTDYVDDDDIWRVLDKIHHIQSKNDVFKILGCDLLLGGVKLMFDYQRLAGRKCWYAGFN</sequence>
<gene>
    <name evidence="1" type="ORF">MELLADRAFT_70220</name>
</gene>
<dbReference type="AlphaFoldDB" id="F4SE34"/>
<protein>
    <recommendedName>
        <fullName evidence="3">Helicase C-terminal domain-containing protein</fullName>
    </recommendedName>
</protein>
<dbReference type="EMBL" id="GL883332">
    <property type="protein sequence ID" value="EGF97094.1"/>
    <property type="molecule type" value="Genomic_DNA"/>
</dbReference>
<evidence type="ECO:0000313" key="1">
    <source>
        <dbReference type="EMBL" id="EGF97094.1"/>
    </source>
</evidence>
<evidence type="ECO:0000313" key="2">
    <source>
        <dbReference type="Proteomes" id="UP000001072"/>
    </source>
</evidence>
<dbReference type="OrthoDB" id="10497429at2759"/>
<dbReference type="VEuPathDB" id="FungiDB:MELLADRAFT_70220"/>